<sequence length="169" mass="18629">MKTVYGLDLLLPGNTLQEDLARIIGWIADAVTLIDRHQTMLFVNGPEDCEAIERVAAMYDVDCERGIWLRLEDGWQTNERVFSDYGLTSHGHHRFLDLRLAAIVSLAAAEDGSSELGPALEQAGEHAIAVNKQDDGRRLLAVDRHLIELLAGIARAYRCSFALAATTAD</sequence>
<organism evidence="1 2">
    <name type="scientific">Paenibacillus glycinis</name>
    <dbReference type="NCBI Taxonomy" id="2697035"/>
    <lineage>
        <taxon>Bacteria</taxon>
        <taxon>Bacillati</taxon>
        <taxon>Bacillota</taxon>
        <taxon>Bacilli</taxon>
        <taxon>Bacillales</taxon>
        <taxon>Paenibacillaceae</taxon>
        <taxon>Paenibacillus</taxon>
    </lineage>
</organism>
<dbReference type="EMBL" id="JAAAMV010000001">
    <property type="protein sequence ID" value="NBD22818.1"/>
    <property type="molecule type" value="Genomic_DNA"/>
</dbReference>
<proteinExistence type="predicted"/>
<dbReference type="Proteomes" id="UP000665561">
    <property type="component" value="Unassembled WGS sequence"/>
</dbReference>
<name>A0ABW9XJU0_9BACL</name>
<comment type="caution">
    <text evidence="1">The sequence shown here is derived from an EMBL/GenBank/DDBJ whole genome shotgun (WGS) entry which is preliminary data.</text>
</comment>
<reference evidence="1 2" key="1">
    <citation type="submission" date="2020-01" db="EMBL/GenBank/DDBJ databases">
        <title>Paenibacillus soybeanensis sp. nov. isolated from the nodules of soybean (Glycine max(L.) Merr).</title>
        <authorList>
            <person name="Wang H."/>
        </authorList>
    </citation>
    <scope>NUCLEOTIDE SEQUENCE [LARGE SCALE GENOMIC DNA]</scope>
    <source>
        <strain evidence="1 2">T1</strain>
    </source>
</reference>
<evidence type="ECO:0000313" key="2">
    <source>
        <dbReference type="Proteomes" id="UP000665561"/>
    </source>
</evidence>
<gene>
    <name evidence="1" type="ORF">GT019_02920</name>
</gene>
<accession>A0ABW9XJU0</accession>
<dbReference type="RefSeq" id="WP_161740983.1">
    <property type="nucleotide sequence ID" value="NZ_JAAAMV010000001.1"/>
</dbReference>
<keyword evidence="2" id="KW-1185">Reference proteome</keyword>
<evidence type="ECO:0000313" key="1">
    <source>
        <dbReference type="EMBL" id="NBD22818.1"/>
    </source>
</evidence>
<protein>
    <submittedName>
        <fullName evidence="1">Uncharacterized protein</fullName>
    </submittedName>
</protein>